<dbReference type="Proteomes" id="UP000199371">
    <property type="component" value="Unassembled WGS sequence"/>
</dbReference>
<evidence type="ECO:0000313" key="1">
    <source>
        <dbReference type="EMBL" id="SEI13138.1"/>
    </source>
</evidence>
<reference evidence="2" key="1">
    <citation type="submission" date="2016-10" db="EMBL/GenBank/DDBJ databases">
        <authorList>
            <person name="Varghese N."/>
            <person name="Submissions S."/>
        </authorList>
    </citation>
    <scope>NUCLEOTIDE SEQUENCE [LARGE SCALE GENOMIC DNA]</scope>
    <source>
        <strain evidence="2">DSM 17616</strain>
    </source>
</reference>
<accession>A0A1H6NDD3</accession>
<dbReference type="OrthoDB" id="1427362at2"/>
<dbReference type="STRING" id="173990.SAMN05660691_04050"/>
<dbReference type="RefSeq" id="WP_092797025.1">
    <property type="nucleotide sequence ID" value="NZ_FNXF01000027.1"/>
</dbReference>
<protein>
    <submittedName>
        <fullName evidence="1">Uncharacterized protein</fullName>
    </submittedName>
</protein>
<dbReference type="EMBL" id="FNXF01000027">
    <property type="protein sequence ID" value="SEI13138.1"/>
    <property type="molecule type" value="Genomic_DNA"/>
</dbReference>
<evidence type="ECO:0000313" key="2">
    <source>
        <dbReference type="Proteomes" id="UP000199371"/>
    </source>
</evidence>
<keyword evidence="2" id="KW-1185">Reference proteome</keyword>
<gene>
    <name evidence="1" type="ORF">SAMN05660691_04050</name>
</gene>
<organism evidence="1 2">
    <name type="scientific">Rheinheimera pacifica</name>
    <dbReference type="NCBI Taxonomy" id="173990"/>
    <lineage>
        <taxon>Bacteria</taxon>
        <taxon>Pseudomonadati</taxon>
        <taxon>Pseudomonadota</taxon>
        <taxon>Gammaproteobacteria</taxon>
        <taxon>Chromatiales</taxon>
        <taxon>Chromatiaceae</taxon>
        <taxon>Rheinheimera</taxon>
    </lineage>
</organism>
<sequence length="215" mass="25153">MPLEEETRNLIHDYCVRDLPGDISWHIDKFSFIDDVELRLRLGRAFYSARYVYKLMEATFVQNDEQHPFVKFQIMQYASIYEAVITNLLWGLLKEHPEVIQLQTHKAYKPINALGSLTKVKYGEEDVFTCVYRDAKTPRNSIPFKDKVDCAVRIGFLEAAYAEDIKRTYELRNLAHIETEASKQLDVEIAQSKTAYWRLSPFLDYTASFVSNYNT</sequence>
<name>A0A1H6NDD3_9GAMM</name>
<proteinExistence type="predicted"/>
<dbReference type="AlphaFoldDB" id="A0A1H6NDD3"/>